<dbReference type="Pfam" id="PF00005">
    <property type="entry name" value="ABC_tran"/>
    <property type="match status" value="1"/>
</dbReference>
<dbReference type="GO" id="GO:0005524">
    <property type="term" value="F:ATP binding"/>
    <property type="evidence" value="ECO:0007669"/>
    <property type="project" value="UniProtKB-KW"/>
</dbReference>
<dbReference type="GO" id="GO:0005886">
    <property type="term" value="C:plasma membrane"/>
    <property type="evidence" value="ECO:0007669"/>
    <property type="project" value="TreeGrafter"/>
</dbReference>
<dbReference type="Proteomes" id="UP000275777">
    <property type="component" value="Chromosome"/>
</dbReference>
<dbReference type="GO" id="GO:0016887">
    <property type="term" value="F:ATP hydrolysis activity"/>
    <property type="evidence" value="ECO:0007669"/>
    <property type="project" value="InterPro"/>
</dbReference>
<dbReference type="SUPFAM" id="SSF52540">
    <property type="entry name" value="P-loop containing nucleoside triphosphate hydrolases"/>
    <property type="match status" value="1"/>
</dbReference>
<dbReference type="Gene3D" id="3.40.50.720">
    <property type="entry name" value="NAD(P)-binding Rossmann-like Domain"/>
    <property type="match status" value="1"/>
</dbReference>
<evidence type="ECO:0000313" key="3">
    <source>
        <dbReference type="EMBL" id="VEB45233.1"/>
    </source>
</evidence>
<dbReference type="EMBL" id="LR134182">
    <property type="protein sequence ID" value="VEB45233.1"/>
    <property type="molecule type" value="Genomic_DNA"/>
</dbReference>
<gene>
    <name evidence="3" type="primary">macB_3</name>
    <name evidence="3" type="ORF">NCTC9695_05743</name>
</gene>
<reference evidence="3 4" key="1">
    <citation type="submission" date="2018-12" db="EMBL/GenBank/DDBJ databases">
        <authorList>
            <consortium name="Pathogen Informatics"/>
        </authorList>
    </citation>
    <scope>NUCLEOTIDE SEQUENCE [LARGE SCALE GENOMIC DNA]</scope>
    <source>
        <strain evidence="3 4">NCTC9695</strain>
    </source>
</reference>
<dbReference type="PANTHER" id="PTHR24220">
    <property type="entry name" value="IMPORT ATP-BINDING PROTEIN"/>
    <property type="match status" value="1"/>
</dbReference>
<accession>A0A3S4LLN5</accession>
<dbReference type="Gene3D" id="3.40.50.300">
    <property type="entry name" value="P-loop containing nucleotide triphosphate hydrolases"/>
    <property type="match status" value="1"/>
</dbReference>
<protein>
    <submittedName>
        <fullName evidence="3">Macrolide export ATP-binding/permease protein MacB</fullName>
        <ecNumber evidence="3">3.6.3.-</ecNumber>
    </submittedName>
</protein>
<dbReference type="InterPro" id="IPR015854">
    <property type="entry name" value="ABC_transpr_LolD-like"/>
</dbReference>
<keyword evidence="3" id="KW-0067">ATP-binding</keyword>
<sequence>MSRRNAEKRLALIGCGTMGTALGLRLLGLGWEVRVYNRSPERTAPLRDAGASAHATPAEAVAGADWVATVLTDSAALRALLFGDNGIASAPAAGRRLVDLGTHQPTQLAALGAEAAAAGWPLVEAPMTGSVHDAATAPCISWSAARRRTWSGRARCCGRWARRPSSGRAGRGQYRQAGFEPAGGVMAGGLGEAIALLRAHGLAVDSFLDALDGSGLASPLYRRLGSAIWTATTRRASRWPIWRKTCAGSASTRWPAACSQAGAGVVPAAGAAERGGQASRLLGPDRRSGRRAVLLNSMSWLLNLLNDIFINGHAACPFRKTSERFMSTAVKPSTSGPIVELQDAGRTFLLGETRIEALRHASLAVQPGDFLAIWGPSGSGKSTLLNLLGLIDSPSYGRMLFRGRDVAGLDDNALSDYRSREIGFVFQNFNLIPVLSALET</sequence>
<organism evidence="3 4">
    <name type="scientific">Chromobacterium violaceum</name>
    <dbReference type="NCBI Taxonomy" id="536"/>
    <lineage>
        <taxon>Bacteria</taxon>
        <taxon>Pseudomonadati</taxon>
        <taxon>Pseudomonadota</taxon>
        <taxon>Betaproteobacteria</taxon>
        <taxon>Neisseriales</taxon>
        <taxon>Chromobacteriaceae</taxon>
        <taxon>Chromobacterium</taxon>
    </lineage>
</organism>
<dbReference type="EC" id="3.6.3.-" evidence="3"/>
<dbReference type="InterPro" id="IPR006115">
    <property type="entry name" value="6PGDH_NADP-bd"/>
</dbReference>
<dbReference type="InterPro" id="IPR003439">
    <property type="entry name" value="ABC_transporter-like_ATP-bd"/>
</dbReference>
<dbReference type="GO" id="GO:0022857">
    <property type="term" value="F:transmembrane transporter activity"/>
    <property type="evidence" value="ECO:0007669"/>
    <property type="project" value="TreeGrafter"/>
</dbReference>
<evidence type="ECO:0000259" key="2">
    <source>
        <dbReference type="Pfam" id="PF03446"/>
    </source>
</evidence>
<evidence type="ECO:0000313" key="4">
    <source>
        <dbReference type="Proteomes" id="UP000275777"/>
    </source>
</evidence>
<proteinExistence type="predicted"/>
<dbReference type="InterPro" id="IPR027417">
    <property type="entry name" value="P-loop_NTPase"/>
</dbReference>
<dbReference type="InterPro" id="IPR036291">
    <property type="entry name" value="NAD(P)-bd_dom_sf"/>
</dbReference>
<feature type="domain" description="ABC transporter" evidence="1">
    <location>
        <begin position="358"/>
        <end position="439"/>
    </location>
</feature>
<keyword evidence="3" id="KW-0547">Nucleotide-binding</keyword>
<dbReference type="AlphaFoldDB" id="A0A3S4LLN5"/>
<name>A0A3S4LLN5_CHRVL</name>
<dbReference type="Pfam" id="PF03446">
    <property type="entry name" value="NAD_binding_2"/>
    <property type="match status" value="1"/>
</dbReference>
<dbReference type="GO" id="GO:0050661">
    <property type="term" value="F:NADP binding"/>
    <property type="evidence" value="ECO:0007669"/>
    <property type="project" value="InterPro"/>
</dbReference>
<dbReference type="SUPFAM" id="SSF51735">
    <property type="entry name" value="NAD(P)-binding Rossmann-fold domains"/>
    <property type="match status" value="1"/>
</dbReference>
<keyword evidence="3" id="KW-0378">Hydrolase</keyword>
<feature type="domain" description="6-phosphogluconate dehydrogenase NADP-binding" evidence="2">
    <location>
        <begin position="10"/>
        <end position="139"/>
    </location>
</feature>
<evidence type="ECO:0000259" key="1">
    <source>
        <dbReference type="Pfam" id="PF00005"/>
    </source>
</evidence>
<dbReference type="PANTHER" id="PTHR24220:SF86">
    <property type="entry name" value="ABC TRANSPORTER ABCH.1"/>
    <property type="match status" value="1"/>
</dbReference>